<organism evidence="2 3">
    <name type="scientific">Pleuronectes platessa</name>
    <name type="common">European plaice</name>
    <dbReference type="NCBI Taxonomy" id="8262"/>
    <lineage>
        <taxon>Eukaryota</taxon>
        <taxon>Metazoa</taxon>
        <taxon>Chordata</taxon>
        <taxon>Craniata</taxon>
        <taxon>Vertebrata</taxon>
        <taxon>Euteleostomi</taxon>
        <taxon>Actinopterygii</taxon>
        <taxon>Neopterygii</taxon>
        <taxon>Teleostei</taxon>
        <taxon>Neoteleostei</taxon>
        <taxon>Acanthomorphata</taxon>
        <taxon>Carangaria</taxon>
        <taxon>Pleuronectiformes</taxon>
        <taxon>Pleuronectoidei</taxon>
        <taxon>Pleuronectidae</taxon>
        <taxon>Pleuronectes</taxon>
    </lineage>
</organism>
<feature type="compositionally biased region" description="Low complexity" evidence="1">
    <location>
        <begin position="77"/>
        <end position="87"/>
    </location>
</feature>
<reference evidence="2" key="1">
    <citation type="submission" date="2020-03" db="EMBL/GenBank/DDBJ databases">
        <authorList>
            <person name="Weist P."/>
        </authorList>
    </citation>
    <scope>NUCLEOTIDE SEQUENCE</scope>
</reference>
<feature type="region of interest" description="Disordered" evidence="1">
    <location>
        <begin position="139"/>
        <end position="172"/>
    </location>
</feature>
<proteinExistence type="predicted"/>
<feature type="region of interest" description="Disordered" evidence="1">
    <location>
        <begin position="37"/>
        <end position="87"/>
    </location>
</feature>
<feature type="compositionally biased region" description="Basic and acidic residues" evidence="1">
    <location>
        <begin position="144"/>
        <end position="156"/>
    </location>
</feature>
<protein>
    <submittedName>
        <fullName evidence="2">Uncharacterized protein</fullName>
    </submittedName>
</protein>
<accession>A0A9N7VJ11</accession>
<dbReference type="AlphaFoldDB" id="A0A9N7VJ11"/>
<comment type="caution">
    <text evidence="2">The sequence shown here is derived from an EMBL/GenBank/DDBJ whole genome shotgun (WGS) entry which is preliminary data.</text>
</comment>
<dbReference type="EMBL" id="CADEAL010004047">
    <property type="protein sequence ID" value="CAB1450267.1"/>
    <property type="molecule type" value="Genomic_DNA"/>
</dbReference>
<sequence length="172" mass="18934">MNEEKLGSSRRALFSSRAKGQVLEHVPVSEGGRLFQLFPSTHKDRTRPAASPASLRRGPGCSSTSSLPHNNRRSEVQLSNSSSQGNLLSNQAFPNLLAATSRWSMPMPNLVAALRRTGKQLACDVTLLRSATWLRTSTGCPRFPGRDPKRTEEQRDCTSSPSRQAERGLRSF</sequence>
<evidence type="ECO:0000313" key="3">
    <source>
        <dbReference type="Proteomes" id="UP001153269"/>
    </source>
</evidence>
<gene>
    <name evidence="2" type="ORF">PLEPLA_LOCUS37956</name>
</gene>
<feature type="region of interest" description="Disordered" evidence="1">
    <location>
        <begin position="1"/>
        <end position="22"/>
    </location>
</feature>
<name>A0A9N7VJ11_PLEPL</name>
<keyword evidence="3" id="KW-1185">Reference proteome</keyword>
<dbReference type="Proteomes" id="UP001153269">
    <property type="component" value="Unassembled WGS sequence"/>
</dbReference>
<evidence type="ECO:0000256" key="1">
    <source>
        <dbReference type="SAM" id="MobiDB-lite"/>
    </source>
</evidence>
<evidence type="ECO:0000313" key="2">
    <source>
        <dbReference type="EMBL" id="CAB1450267.1"/>
    </source>
</evidence>